<name>A0A9K3JKS8_HELAN</name>
<gene>
    <name evidence="2" type="ORF">HanXRQr2_Chr02g0051471</name>
</gene>
<accession>A0A9K3JKS8</accession>
<dbReference type="Proteomes" id="UP000215914">
    <property type="component" value="Unassembled WGS sequence"/>
</dbReference>
<dbReference type="EMBL" id="MNCJ02000317">
    <property type="protein sequence ID" value="KAF5817303.1"/>
    <property type="molecule type" value="Genomic_DNA"/>
</dbReference>
<feature type="transmembrane region" description="Helical" evidence="1">
    <location>
        <begin position="20"/>
        <end position="40"/>
    </location>
</feature>
<sequence>MWWWWWGRVAVWWWLCFNSIQWNINVSIFILELLGIFRILGIRTDWKSC</sequence>
<keyword evidence="1" id="KW-0812">Transmembrane</keyword>
<evidence type="ECO:0000256" key="1">
    <source>
        <dbReference type="SAM" id="Phobius"/>
    </source>
</evidence>
<reference evidence="2" key="2">
    <citation type="submission" date="2020-06" db="EMBL/GenBank/DDBJ databases">
        <title>Helianthus annuus Genome sequencing and assembly Release 2.</title>
        <authorList>
            <person name="Gouzy J."/>
            <person name="Langlade N."/>
            <person name="Munos S."/>
        </authorList>
    </citation>
    <scope>NUCLEOTIDE SEQUENCE</scope>
    <source>
        <tissue evidence="2">Leaves</tissue>
    </source>
</reference>
<keyword evidence="1" id="KW-0472">Membrane</keyword>
<comment type="caution">
    <text evidence="2">The sequence shown here is derived from an EMBL/GenBank/DDBJ whole genome shotgun (WGS) entry which is preliminary data.</text>
</comment>
<reference evidence="2" key="1">
    <citation type="journal article" date="2017" name="Nature">
        <title>The sunflower genome provides insights into oil metabolism, flowering and Asterid evolution.</title>
        <authorList>
            <person name="Badouin H."/>
            <person name="Gouzy J."/>
            <person name="Grassa C.J."/>
            <person name="Murat F."/>
            <person name="Staton S.E."/>
            <person name="Cottret L."/>
            <person name="Lelandais-Briere C."/>
            <person name="Owens G.L."/>
            <person name="Carrere S."/>
            <person name="Mayjonade B."/>
            <person name="Legrand L."/>
            <person name="Gill N."/>
            <person name="Kane N.C."/>
            <person name="Bowers J.E."/>
            <person name="Hubner S."/>
            <person name="Bellec A."/>
            <person name="Berard A."/>
            <person name="Berges H."/>
            <person name="Blanchet N."/>
            <person name="Boniface M.C."/>
            <person name="Brunel D."/>
            <person name="Catrice O."/>
            <person name="Chaidir N."/>
            <person name="Claudel C."/>
            <person name="Donnadieu C."/>
            <person name="Faraut T."/>
            <person name="Fievet G."/>
            <person name="Helmstetter N."/>
            <person name="King M."/>
            <person name="Knapp S.J."/>
            <person name="Lai Z."/>
            <person name="Le Paslier M.C."/>
            <person name="Lippi Y."/>
            <person name="Lorenzon L."/>
            <person name="Mandel J.R."/>
            <person name="Marage G."/>
            <person name="Marchand G."/>
            <person name="Marquand E."/>
            <person name="Bret-Mestries E."/>
            <person name="Morien E."/>
            <person name="Nambeesan S."/>
            <person name="Nguyen T."/>
            <person name="Pegot-Espagnet P."/>
            <person name="Pouilly N."/>
            <person name="Raftis F."/>
            <person name="Sallet E."/>
            <person name="Schiex T."/>
            <person name="Thomas J."/>
            <person name="Vandecasteele C."/>
            <person name="Vares D."/>
            <person name="Vear F."/>
            <person name="Vautrin S."/>
            <person name="Crespi M."/>
            <person name="Mangin B."/>
            <person name="Burke J.M."/>
            <person name="Salse J."/>
            <person name="Munos S."/>
            <person name="Vincourt P."/>
            <person name="Rieseberg L.H."/>
            <person name="Langlade N.B."/>
        </authorList>
    </citation>
    <scope>NUCLEOTIDE SEQUENCE</scope>
    <source>
        <tissue evidence="2">Leaves</tissue>
    </source>
</reference>
<dbReference type="Gramene" id="mRNA:HanXRQr2_Chr02g0051471">
    <property type="protein sequence ID" value="CDS:HanXRQr2_Chr02g0051471.1"/>
    <property type="gene ID" value="HanXRQr2_Chr02g0051471"/>
</dbReference>
<organism evidence="2 3">
    <name type="scientific">Helianthus annuus</name>
    <name type="common">Common sunflower</name>
    <dbReference type="NCBI Taxonomy" id="4232"/>
    <lineage>
        <taxon>Eukaryota</taxon>
        <taxon>Viridiplantae</taxon>
        <taxon>Streptophyta</taxon>
        <taxon>Embryophyta</taxon>
        <taxon>Tracheophyta</taxon>
        <taxon>Spermatophyta</taxon>
        <taxon>Magnoliopsida</taxon>
        <taxon>eudicotyledons</taxon>
        <taxon>Gunneridae</taxon>
        <taxon>Pentapetalae</taxon>
        <taxon>asterids</taxon>
        <taxon>campanulids</taxon>
        <taxon>Asterales</taxon>
        <taxon>Asteraceae</taxon>
        <taxon>Asteroideae</taxon>
        <taxon>Heliantheae alliance</taxon>
        <taxon>Heliantheae</taxon>
        <taxon>Helianthus</taxon>
    </lineage>
</organism>
<evidence type="ECO:0000313" key="3">
    <source>
        <dbReference type="Proteomes" id="UP000215914"/>
    </source>
</evidence>
<keyword evidence="1" id="KW-1133">Transmembrane helix</keyword>
<protein>
    <submittedName>
        <fullName evidence="2">Uncharacterized protein</fullName>
    </submittedName>
</protein>
<proteinExistence type="predicted"/>
<keyword evidence="3" id="KW-1185">Reference proteome</keyword>
<evidence type="ECO:0000313" key="2">
    <source>
        <dbReference type="EMBL" id="KAF5817303.1"/>
    </source>
</evidence>
<dbReference type="AlphaFoldDB" id="A0A9K3JKS8"/>